<name>A0ABX7MB64_9RHOO</name>
<accession>A0ABX7MB64</accession>
<sequence>MTTLLDQQRVFRASLLAETCPQALLAAGRTPVEARFAIYANAYRGRMVAALRDNYPVLAAALGDEAFANLGVDYLRAHPSRHPSIRWFGDALYDFVTREPEALPHPALADLIRMEWAVRHAFDAADCAMSDLRQLAAYPPDHWPSLRFAVHPSVSVLTLEWLIEPLWHQLQADPDTESEAPERSAHALLVWRHGLAVQFRSLGGPEAKLLDALGGGETLGFACEHAFPSRPADTAAQDVLHTLSALIQQGVLILQGE</sequence>
<keyword evidence="3" id="KW-1185">Reference proteome</keyword>
<evidence type="ECO:0000313" key="2">
    <source>
        <dbReference type="EMBL" id="QSI78967.1"/>
    </source>
</evidence>
<proteinExistence type="predicted"/>
<reference evidence="2 3" key="1">
    <citation type="submission" date="2021-02" db="EMBL/GenBank/DDBJ databases">
        <title>Niveibacterium changnyeongensis HC41.</title>
        <authorList>
            <person name="Kang M."/>
        </authorList>
    </citation>
    <scope>NUCLEOTIDE SEQUENCE [LARGE SCALE GENOMIC DNA]</scope>
    <source>
        <strain evidence="2 3">HC41</strain>
    </source>
</reference>
<dbReference type="Gene3D" id="1.10.150.690">
    <property type="entry name" value="DUF2063"/>
    <property type="match status" value="1"/>
</dbReference>
<keyword evidence="2" id="KW-0238">DNA-binding</keyword>
<dbReference type="GO" id="GO:0003677">
    <property type="term" value="F:DNA binding"/>
    <property type="evidence" value="ECO:0007669"/>
    <property type="project" value="UniProtKB-KW"/>
</dbReference>
<dbReference type="InterPro" id="IPR018640">
    <property type="entry name" value="DUF2063"/>
</dbReference>
<protein>
    <submittedName>
        <fullName evidence="2">DNA-binding domain-containing protein</fullName>
    </submittedName>
</protein>
<dbReference type="EMBL" id="CP071060">
    <property type="protein sequence ID" value="QSI78967.1"/>
    <property type="molecule type" value="Genomic_DNA"/>
</dbReference>
<dbReference type="Proteomes" id="UP000663570">
    <property type="component" value="Chromosome"/>
</dbReference>
<dbReference type="RefSeq" id="WP_206256281.1">
    <property type="nucleotide sequence ID" value="NZ_CP071060.1"/>
</dbReference>
<evidence type="ECO:0000259" key="1">
    <source>
        <dbReference type="Pfam" id="PF09836"/>
    </source>
</evidence>
<dbReference type="InterPro" id="IPR044922">
    <property type="entry name" value="DUF2063_N_sf"/>
</dbReference>
<dbReference type="Pfam" id="PF09836">
    <property type="entry name" value="DUF2063"/>
    <property type="match status" value="1"/>
</dbReference>
<feature type="domain" description="Putative DNA-binding" evidence="1">
    <location>
        <begin position="7"/>
        <end position="96"/>
    </location>
</feature>
<gene>
    <name evidence="2" type="ORF">JY500_10280</name>
</gene>
<evidence type="ECO:0000313" key="3">
    <source>
        <dbReference type="Proteomes" id="UP000663570"/>
    </source>
</evidence>
<organism evidence="2 3">
    <name type="scientific">Niveibacterium microcysteis</name>
    <dbReference type="NCBI Taxonomy" id="2811415"/>
    <lineage>
        <taxon>Bacteria</taxon>
        <taxon>Pseudomonadati</taxon>
        <taxon>Pseudomonadota</taxon>
        <taxon>Betaproteobacteria</taxon>
        <taxon>Rhodocyclales</taxon>
        <taxon>Rhodocyclaceae</taxon>
        <taxon>Niveibacterium</taxon>
    </lineage>
</organism>